<dbReference type="OrthoDB" id="4350726at2"/>
<reference evidence="1 2" key="1">
    <citation type="submission" date="2016-01" db="EMBL/GenBank/DDBJ databases">
        <title>The new phylogeny of the genus Mycobacterium.</title>
        <authorList>
            <person name="Tarcisio F."/>
            <person name="Conor M."/>
            <person name="Antonella G."/>
            <person name="Elisabetta G."/>
            <person name="Giulia F.S."/>
            <person name="Sara T."/>
            <person name="Anna F."/>
            <person name="Clotilde B."/>
            <person name="Roberto B."/>
            <person name="Veronica D.S."/>
            <person name="Fabio R."/>
            <person name="Monica P."/>
            <person name="Olivier J."/>
            <person name="Enrico T."/>
            <person name="Nicola S."/>
        </authorList>
    </citation>
    <scope>NUCLEOTIDE SEQUENCE [LARGE SCALE GENOMIC DNA]</scope>
    <source>
        <strain evidence="1 2">DSM 45176</strain>
    </source>
</reference>
<name>A0A1X2CW36_9MYCO</name>
<dbReference type="InterPro" id="IPR044918">
    <property type="entry name" value="DUF3349_helical"/>
</dbReference>
<dbReference type="AlphaFoldDB" id="A0A1X2CW36"/>
<dbReference type="Pfam" id="PF11829">
    <property type="entry name" value="DUF3349"/>
    <property type="match status" value="1"/>
</dbReference>
<organism evidence="1 2">
    <name type="scientific">Mycobacterium riyadhense</name>
    <dbReference type="NCBI Taxonomy" id="486698"/>
    <lineage>
        <taxon>Bacteria</taxon>
        <taxon>Bacillati</taxon>
        <taxon>Actinomycetota</taxon>
        <taxon>Actinomycetes</taxon>
        <taxon>Mycobacteriales</taxon>
        <taxon>Mycobacteriaceae</taxon>
        <taxon>Mycobacterium</taxon>
    </lineage>
</organism>
<evidence type="ECO:0000313" key="2">
    <source>
        <dbReference type="Proteomes" id="UP000193087"/>
    </source>
</evidence>
<protein>
    <recommendedName>
        <fullName evidence="3">DUF3349 domain-containing protein</fullName>
    </recommendedName>
</protein>
<sequence>MHMAQRVSKFVAFLRGGYPTWMPVTGYVPLVALSRRRLSDDEINALTSELIAHHRRPITTADVGVAITRVTQEMPSLDDIDRVKCLLVRH</sequence>
<dbReference type="GeneID" id="93495160"/>
<dbReference type="InterPro" id="IPR021784">
    <property type="entry name" value="DUF3349"/>
</dbReference>
<dbReference type="RefSeq" id="WP_085250516.1">
    <property type="nucleotide sequence ID" value="NZ_CAJMWI010000001.1"/>
</dbReference>
<dbReference type="Gene3D" id="1.10.150.430">
    <property type="entry name" value="DUF3349, helical bundle"/>
    <property type="match status" value="1"/>
</dbReference>
<dbReference type="EMBL" id="LQPQ01000073">
    <property type="protein sequence ID" value="ORW79589.1"/>
    <property type="molecule type" value="Genomic_DNA"/>
</dbReference>
<accession>A0A1X2CW36</accession>
<dbReference type="STRING" id="486698.AWC22_18815"/>
<evidence type="ECO:0008006" key="3">
    <source>
        <dbReference type="Google" id="ProtNLM"/>
    </source>
</evidence>
<proteinExistence type="predicted"/>
<comment type="caution">
    <text evidence="1">The sequence shown here is derived from an EMBL/GenBank/DDBJ whole genome shotgun (WGS) entry which is preliminary data.</text>
</comment>
<evidence type="ECO:0000313" key="1">
    <source>
        <dbReference type="EMBL" id="ORW79589.1"/>
    </source>
</evidence>
<keyword evidence="2" id="KW-1185">Reference proteome</keyword>
<dbReference type="Proteomes" id="UP000193087">
    <property type="component" value="Unassembled WGS sequence"/>
</dbReference>
<gene>
    <name evidence="1" type="ORF">AWC22_18815</name>
</gene>